<dbReference type="KEGG" id="rul:UC8_48320"/>
<proteinExistence type="predicted"/>
<dbReference type="Gene3D" id="1.20.120.910">
    <property type="entry name" value="DksA, coiled-coil domain"/>
    <property type="match status" value="1"/>
</dbReference>
<evidence type="ECO:0000256" key="4">
    <source>
        <dbReference type="PROSITE-ProRule" id="PRU00510"/>
    </source>
</evidence>
<evidence type="ECO:0000256" key="1">
    <source>
        <dbReference type="ARBA" id="ARBA00022723"/>
    </source>
</evidence>
<dbReference type="GO" id="GO:0008270">
    <property type="term" value="F:zinc ion binding"/>
    <property type="evidence" value="ECO:0007669"/>
    <property type="project" value="UniProtKB-KW"/>
</dbReference>
<dbReference type="InterPro" id="IPR000962">
    <property type="entry name" value="Znf_DskA_TraR"/>
</dbReference>
<dbReference type="SUPFAM" id="SSF57716">
    <property type="entry name" value="Glucocorticoid receptor-like (DNA-binding domain)"/>
    <property type="match status" value="1"/>
</dbReference>
<evidence type="ECO:0000313" key="6">
    <source>
        <dbReference type="EMBL" id="QEG42790.1"/>
    </source>
</evidence>
<gene>
    <name evidence="6" type="primary">yocK_2</name>
    <name evidence="6" type="ORF">UC8_48320</name>
</gene>
<sequence>MGARKPRDYQPFENILRALRQRLRGDVQAMSDAALHGDTDGDLSHVPIHMADKGTDAFDQEFTLSLVENEEETLQQIDAALERLSSGQYGNCLSCGKPIPMQRLNAIPYTAHCVHCATKLQS</sequence>
<dbReference type="Pfam" id="PF01258">
    <property type="entry name" value="zf-dskA_traR"/>
    <property type="match status" value="1"/>
</dbReference>
<name>A0A5B9QY75_9BACT</name>
<dbReference type="OrthoDB" id="9811543at2"/>
<keyword evidence="2" id="KW-0863">Zinc-finger</keyword>
<dbReference type="AlphaFoldDB" id="A0A5B9QY75"/>
<dbReference type="PANTHER" id="PTHR33823:SF4">
    <property type="entry name" value="GENERAL STRESS PROTEIN 16O"/>
    <property type="match status" value="1"/>
</dbReference>
<dbReference type="SUPFAM" id="SSF109635">
    <property type="entry name" value="DnaK suppressor protein DksA, alpha-hairpin domain"/>
    <property type="match status" value="1"/>
</dbReference>
<dbReference type="EMBL" id="CP042914">
    <property type="protein sequence ID" value="QEG42790.1"/>
    <property type="molecule type" value="Genomic_DNA"/>
</dbReference>
<keyword evidence="7" id="KW-1185">Reference proteome</keyword>
<dbReference type="PANTHER" id="PTHR33823">
    <property type="entry name" value="RNA POLYMERASE-BINDING TRANSCRIPTION FACTOR DKSA-RELATED"/>
    <property type="match status" value="1"/>
</dbReference>
<protein>
    <submittedName>
        <fullName evidence="6">General stress protein 16O</fullName>
    </submittedName>
</protein>
<evidence type="ECO:0000256" key="3">
    <source>
        <dbReference type="ARBA" id="ARBA00022833"/>
    </source>
</evidence>
<dbReference type="InterPro" id="IPR037187">
    <property type="entry name" value="DnaK_N"/>
</dbReference>
<feature type="zinc finger region" description="dksA C4-type" evidence="4">
    <location>
        <begin position="92"/>
        <end position="116"/>
    </location>
</feature>
<dbReference type="PROSITE" id="PS51128">
    <property type="entry name" value="ZF_DKSA_2"/>
    <property type="match status" value="1"/>
</dbReference>
<feature type="domain" description="Zinc finger DksA/TraR C4-type" evidence="5">
    <location>
        <begin position="87"/>
        <end position="120"/>
    </location>
</feature>
<evidence type="ECO:0000256" key="2">
    <source>
        <dbReference type="ARBA" id="ARBA00022771"/>
    </source>
</evidence>
<dbReference type="RefSeq" id="WP_068142144.1">
    <property type="nucleotide sequence ID" value="NZ_CP042914.1"/>
</dbReference>
<dbReference type="Proteomes" id="UP000325286">
    <property type="component" value="Chromosome"/>
</dbReference>
<evidence type="ECO:0000313" key="7">
    <source>
        <dbReference type="Proteomes" id="UP000325286"/>
    </source>
</evidence>
<organism evidence="6 7">
    <name type="scientific">Roseimaritima ulvae</name>
    <dbReference type="NCBI Taxonomy" id="980254"/>
    <lineage>
        <taxon>Bacteria</taxon>
        <taxon>Pseudomonadati</taxon>
        <taxon>Planctomycetota</taxon>
        <taxon>Planctomycetia</taxon>
        <taxon>Pirellulales</taxon>
        <taxon>Pirellulaceae</taxon>
        <taxon>Roseimaritima</taxon>
    </lineage>
</organism>
<keyword evidence="3" id="KW-0862">Zinc</keyword>
<reference evidence="6 7" key="1">
    <citation type="submission" date="2019-08" db="EMBL/GenBank/DDBJ databases">
        <title>Deep-cultivation of Planctomycetes and their phenomic and genomic characterization uncovers novel biology.</title>
        <authorList>
            <person name="Wiegand S."/>
            <person name="Jogler M."/>
            <person name="Boedeker C."/>
            <person name="Pinto D."/>
            <person name="Vollmers J."/>
            <person name="Rivas-Marin E."/>
            <person name="Kohn T."/>
            <person name="Peeters S.H."/>
            <person name="Heuer A."/>
            <person name="Rast P."/>
            <person name="Oberbeckmann S."/>
            <person name="Bunk B."/>
            <person name="Jeske O."/>
            <person name="Meyerdierks A."/>
            <person name="Storesund J.E."/>
            <person name="Kallscheuer N."/>
            <person name="Luecker S."/>
            <person name="Lage O.M."/>
            <person name="Pohl T."/>
            <person name="Merkel B.J."/>
            <person name="Hornburger P."/>
            <person name="Mueller R.-W."/>
            <person name="Bruemmer F."/>
            <person name="Labrenz M."/>
            <person name="Spormann A.M."/>
            <person name="Op den Camp H."/>
            <person name="Overmann J."/>
            <person name="Amann R."/>
            <person name="Jetten M.S.M."/>
            <person name="Mascher T."/>
            <person name="Medema M.H."/>
            <person name="Devos D.P."/>
            <person name="Kaster A.-K."/>
            <person name="Ovreas L."/>
            <person name="Rohde M."/>
            <person name="Galperin M.Y."/>
            <person name="Jogler C."/>
        </authorList>
    </citation>
    <scope>NUCLEOTIDE SEQUENCE [LARGE SCALE GENOMIC DNA]</scope>
    <source>
        <strain evidence="6 7">UC8</strain>
    </source>
</reference>
<accession>A0A5B9QY75</accession>
<evidence type="ECO:0000259" key="5">
    <source>
        <dbReference type="Pfam" id="PF01258"/>
    </source>
</evidence>
<keyword evidence="1" id="KW-0479">Metal-binding</keyword>